<protein>
    <submittedName>
        <fullName evidence="2">Uncharacterized protein</fullName>
    </submittedName>
</protein>
<feature type="compositionally biased region" description="Basic and acidic residues" evidence="1">
    <location>
        <begin position="1"/>
        <end position="15"/>
    </location>
</feature>
<evidence type="ECO:0000313" key="3">
    <source>
        <dbReference type="Proteomes" id="UP000479710"/>
    </source>
</evidence>
<feature type="compositionally biased region" description="Low complexity" evidence="1">
    <location>
        <begin position="21"/>
        <end position="35"/>
    </location>
</feature>
<dbReference type="EMBL" id="SPHZ02000005">
    <property type="protein sequence ID" value="KAF0918199.1"/>
    <property type="molecule type" value="Genomic_DNA"/>
</dbReference>
<reference evidence="2 3" key="1">
    <citation type="submission" date="2019-11" db="EMBL/GenBank/DDBJ databases">
        <title>Whole genome sequence of Oryza granulata.</title>
        <authorList>
            <person name="Li W."/>
        </authorList>
    </citation>
    <scope>NUCLEOTIDE SEQUENCE [LARGE SCALE GENOMIC DNA]</scope>
    <source>
        <strain evidence="3">cv. Menghai</strain>
        <tissue evidence="2">Leaf</tissue>
    </source>
</reference>
<name>A0A6G1E091_9ORYZ</name>
<evidence type="ECO:0000256" key="1">
    <source>
        <dbReference type="SAM" id="MobiDB-lite"/>
    </source>
</evidence>
<dbReference type="Proteomes" id="UP000479710">
    <property type="component" value="Unassembled WGS sequence"/>
</dbReference>
<evidence type="ECO:0000313" key="2">
    <source>
        <dbReference type="EMBL" id="KAF0918199.1"/>
    </source>
</evidence>
<comment type="caution">
    <text evidence="2">The sequence shown here is derived from an EMBL/GenBank/DDBJ whole genome shotgun (WGS) entry which is preliminary data.</text>
</comment>
<feature type="region of interest" description="Disordered" evidence="1">
    <location>
        <begin position="1"/>
        <end position="37"/>
    </location>
</feature>
<accession>A0A6G1E091</accession>
<gene>
    <name evidence="2" type="ORF">E2562_023134</name>
</gene>
<dbReference type="AlphaFoldDB" id="A0A6G1E091"/>
<sequence length="85" mass="8830">MAATVKRGEEARSDGEAEAASSCSVGSGDGVESSGNAVDRVGPFVASIEFNLRLSSGFDRADRLVAKVALKSDDVVVFTIDDLIH</sequence>
<proteinExistence type="predicted"/>
<organism evidence="2 3">
    <name type="scientific">Oryza meyeriana var. granulata</name>
    <dbReference type="NCBI Taxonomy" id="110450"/>
    <lineage>
        <taxon>Eukaryota</taxon>
        <taxon>Viridiplantae</taxon>
        <taxon>Streptophyta</taxon>
        <taxon>Embryophyta</taxon>
        <taxon>Tracheophyta</taxon>
        <taxon>Spermatophyta</taxon>
        <taxon>Magnoliopsida</taxon>
        <taxon>Liliopsida</taxon>
        <taxon>Poales</taxon>
        <taxon>Poaceae</taxon>
        <taxon>BOP clade</taxon>
        <taxon>Oryzoideae</taxon>
        <taxon>Oryzeae</taxon>
        <taxon>Oryzinae</taxon>
        <taxon>Oryza</taxon>
        <taxon>Oryza meyeriana</taxon>
    </lineage>
</organism>
<keyword evidence="3" id="KW-1185">Reference proteome</keyword>